<accession>A0ABS8C1G5</accession>
<dbReference type="RefSeq" id="WP_226750259.1">
    <property type="nucleotide sequence ID" value="NZ_JAEINI020000002.1"/>
</dbReference>
<sequence length="151" mass="16320">MSKVLVIYALAVIEGGSFRRANTAFTATGTAFPAGHFSEQQLTAIYAEKRLSVREVDADKVPTSVDTRLLEGTATDPANEKSPTQQNQDDSPAAETLEQAFSLLDPSNKDHFTNAGVPQLDVLSRLLKRPVKADERNAAWATFQTAQGGNQ</sequence>
<protein>
    <recommendedName>
        <fullName evidence="4">Mu-like prophage FluMu N-terminal domain-containing protein</fullName>
    </recommendedName>
</protein>
<evidence type="ECO:0008006" key="4">
    <source>
        <dbReference type="Google" id="ProtNLM"/>
    </source>
</evidence>
<evidence type="ECO:0000313" key="2">
    <source>
        <dbReference type="EMBL" id="MCB5226173.1"/>
    </source>
</evidence>
<feature type="region of interest" description="Disordered" evidence="1">
    <location>
        <begin position="62"/>
        <end position="110"/>
    </location>
</feature>
<reference evidence="2 3" key="1">
    <citation type="submission" date="2021-10" db="EMBL/GenBank/DDBJ databases">
        <title>Alishewanella koreense sp. nov. isolated from seawater of southwestern coast in South Korea and the proposal for the reclassification of Rheinheimera perlucida and Rheinheimera tuosuensis as Arsukibacterium perlucida and Arsukibacterium tuosuensis.</title>
        <authorList>
            <person name="Kim K.H."/>
            <person name="Ruan W."/>
            <person name="Kim K.R."/>
            <person name="Baek J.H."/>
            <person name="Jeon C.O."/>
        </authorList>
    </citation>
    <scope>NUCLEOTIDE SEQUENCE [LARGE SCALE GENOMIC DNA]</scope>
    <source>
        <strain evidence="2 3">16-MA</strain>
    </source>
</reference>
<keyword evidence="3" id="KW-1185">Reference proteome</keyword>
<evidence type="ECO:0000256" key="1">
    <source>
        <dbReference type="SAM" id="MobiDB-lite"/>
    </source>
</evidence>
<dbReference type="SUPFAM" id="SSF160059">
    <property type="entry name" value="PriA/YqbF domain"/>
    <property type="match status" value="1"/>
</dbReference>
<name>A0ABS8C1G5_9ALTE</name>
<dbReference type="Proteomes" id="UP000633814">
    <property type="component" value="Unassembled WGS sequence"/>
</dbReference>
<dbReference type="EMBL" id="JAEINI020000002">
    <property type="protein sequence ID" value="MCB5226173.1"/>
    <property type="molecule type" value="Genomic_DNA"/>
</dbReference>
<feature type="compositionally biased region" description="Polar residues" evidence="1">
    <location>
        <begin position="81"/>
        <end position="90"/>
    </location>
</feature>
<organism evidence="2 3">
    <name type="scientific">Alishewanella maricola</name>
    <dbReference type="NCBI Taxonomy" id="2795740"/>
    <lineage>
        <taxon>Bacteria</taxon>
        <taxon>Pseudomonadati</taxon>
        <taxon>Pseudomonadota</taxon>
        <taxon>Gammaproteobacteria</taxon>
        <taxon>Alteromonadales</taxon>
        <taxon>Alteromonadaceae</taxon>
        <taxon>Alishewanella</taxon>
    </lineage>
</organism>
<gene>
    <name evidence="2" type="ORF">JAO78_005025</name>
</gene>
<comment type="caution">
    <text evidence="2">The sequence shown here is derived from an EMBL/GenBank/DDBJ whole genome shotgun (WGS) entry which is preliminary data.</text>
</comment>
<evidence type="ECO:0000313" key="3">
    <source>
        <dbReference type="Proteomes" id="UP000633814"/>
    </source>
</evidence>
<proteinExistence type="predicted"/>